<comment type="similarity">
    <text evidence="2">Belongs to the EamA transporter family.</text>
</comment>
<evidence type="ECO:0000256" key="3">
    <source>
        <dbReference type="ARBA" id="ARBA00022692"/>
    </source>
</evidence>
<comment type="caution">
    <text evidence="8">The sequence shown here is derived from an EMBL/GenBank/DDBJ whole genome shotgun (WGS) entry which is preliminary data.</text>
</comment>
<evidence type="ECO:0000256" key="5">
    <source>
        <dbReference type="ARBA" id="ARBA00023136"/>
    </source>
</evidence>
<dbReference type="InterPro" id="IPR050638">
    <property type="entry name" value="AA-Vitamin_Transporters"/>
</dbReference>
<evidence type="ECO:0000256" key="4">
    <source>
        <dbReference type="ARBA" id="ARBA00022989"/>
    </source>
</evidence>
<accession>A0A4Q7S706</accession>
<keyword evidence="9" id="KW-1185">Reference proteome</keyword>
<keyword evidence="3 6" id="KW-0812">Transmembrane</keyword>
<feature type="transmembrane region" description="Helical" evidence="6">
    <location>
        <begin position="219"/>
        <end position="240"/>
    </location>
</feature>
<dbReference type="RefSeq" id="WP_130390113.1">
    <property type="nucleotide sequence ID" value="NZ_SGXM01000001.1"/>
</dbReference>
<feature type="transmembrane region" description="Helical" evidence="6">
    <location>
        <begin position="161"/>
        <end position="177"/>
    </location>
</feature>
<feature type="transmembrane region" description="Helical" evidence="6">
    <location>
        <begin position="42"/>
        <end position="60"/>
    </location>
</feature>
<feature type="transmembrane region" description="Helical" evidence="6">
    <location>
        <begin position="129"/>
        <end position="146"/>
    </location>
</feature>
<protein>
    <submittedName>
        <fullName evidence="8">Drug/metabolite transporter (DMT)-like permease</fullName>
    </submittedName>
</protein>
<evidence type="ECO:0000259" key="7">
    <source>
        <dbReference type="Pfam" id="PF00892"/>
    </source>
</evidence>
<evidence type="ECO:0000313" key="8">
    <source>
        <dbReference type="EMBL" id="RZT42125.1"/>
    </source>
</evidence>
<dbReference type="AlphaFoldDB" id="A0A4Q7S706"/>
<evidence type="ECO:0000256" key="2">
    <source>
        <dbReference type="ARBA" id="ARBA00007362"/>
    </source>
</evidence>
<dbReference type="OrthoDB" id="4167046at2"/>
<feature type="domain" description="EamA" evidence="7">
    <location>
        <begin position="159"/>
        <end position="294"/>
    </location>
</feature>
<keyword evidence="5 6" id="KW-0472">Membrane</keyword>
<feature type="transmembrane region" description="Helical" evidence="6">
    <location>
        <begin position="99"/>
        <end position="120"/>
    </location>
</feature>
<feature type="transmembrane region" description="Helical" evidence="6">
    <location>
        <begin position="189"/>
        <end position="207"/>
    </location>
</feature>
<dbReference type="Pfam" id="PF00892">
    <property type="entry name" value="EamA"/>
    <property type="match status" value="2"/>
</dbReference>
<feature type="transmembrane region" description="Helical" evidence="6">
    <location>
        <begin position="72"/>
        <end position="93"/>
    </location>
</feature>
<dbReference type="PANTHER" id="PTHR32322:SF2">
    <property type="entry name" value="EAMA DOMAIN-CONTAINING PROTEIN"/>
    <property type="match status" value="1"/>
</dbReference>
<evidence type="ECO:0000256" key="6">
    <source>
        <dbReference type="SAM" id="Phobius"/>
    </source>
</evidence>
<dbReference type="InterPro" id="IPR000620">
    <property type="entry name" value="EamA_dom"/>
</dbReference>
<dbReference type="EMBL" id="SGXM01000001">
    <property type="protein sequence ID" value="RZT42125.1"/>
    <property type="molecule type" value="Genomic_DNA"/>
</dbReference>
<comment type="subcellular location">
    <subcellularLocation>
        <location evidence="1">Membrane</location>
        <topology evidence="1">Multi-pass membrane protein</topology>
    </subcellularLocation>
</comment>
<keyword evidence="4 6" id="KW-1133">Transmembrane helix</keyword>
<evidence type="ECO:0000313" key="9">
    <source>
        <dbReference type="Proteomes" id="UP000291078"/>
    </source>
</evidence>
<feature type="transmembrane region" description="Helical" evidence="6">
    <location>
        <begin position="252"/>
        <end position="271"/>
    </location>
</feature>
<proteinExistence type="inferred from homology"/>
<dbReference type="Proteomes" id="UP000291078">
    <property type="component" value="Unassembled WGS sequence"/>
</dbReference>
<dbReference type="PANTHER" id="PTHR32322">
    <property type="entry name" value="INNER MEMBRANE TRANSPORTER"/>
    <property type="match status" value="1"/>
</dbReference>
<organism evidence="8 9">
    <name type="scientific">Cupriavidus agavae</name>
    <dbReference type="NCBI Taxonomy" id="1001822"/>
    <lineage>
        <taxon>Bacteria</taxon>
        <taxon>Pseudomonadati</taxon>
        <taxon>Pseudomonadota</taxon>
        <taxon>Betaproteobacteria</taxon>
        <taxon>Burkholderiales</taxon>
        <taxon>Burkholderiaceae</taxon>
        <taxon>Cupriavidus</taxon>
    </lineage>
</organism>
<dbReference type="InterPro" id="IPR037185">
    <property type="entry name" value="EmrE-like"/>
</dbReference>
<feature type="transmembrane region" description="Helical" evidence="6">
    <location>
        <begin position="12"/>
        <end position="30"/>
    </location>
</feature>
<gene>
    <name evidence="8" type="ORF">EV147_1145</name>
</gene>
<reference evidence="8 9" key="1">
    <citation type="journal article" date="2015" name="Stand. Genomic Sci.">
        <title>Genomic Encyclopedia of Bacterial and Archaeal Type Strains, Phase III: the genomes of soil and plant-associated and newly described type strains.</title>
        <authorList>
            <person name="Whitman W.B."/>
            <person name="Woyke T."/>
            <person name="Klenk H.P."/>
            <person name="Zhou Y."/>
            <person name="Lilburn T.G."/>
            <person name="Beck B.J."/>
            <person name="De Vos P."/>
            <person name="Vandamme P."/>
            <person name="Eisen J.A."/>
            <person name="Garrity G."/>
            <person name="Hugenholtz P."/>
            <person name="Kyrpides N.C."/>
        </authorList>
    </citation>
    <scope>NUCLEOTIDE SEQUENCE [LARGE SCALE GENOMIC DNA]</scope>
    <source>
        <strain evidence="8 9">ASC-9842</strain>
    </source>
</reference>
<feature type="domain" description="EamA" evidence="7">
    <location>
        <begin position="12"/>
        <end position="143"/>
    </location>
</feature>
<sequence length="308" mass="33525">MELAKQRGKAWLIMAIPPLLWAGNFIVGRAVRDDIPPMTLAFIRHLLAFACLLPFAIAAMRRDRARYWPLRWRLCRTSLSGLAGFNLFVYVGLHHTSASNALLLNSTIPMLIVLLGAAVYRQRLKMNQAFGMVLSGLGVCIIIAHGELSRLVTLQFSEGDLLVFLGMISFALYTLWLRDFPADMNRIGLMAIQLLIAAVALLPFALWEYKTGAHIEWHGTTVAAVAYVAIVASVAANILYFSGVAKIGAARAGIFIHLIPAYGVALSVAFLGEHLKGFHIFGLAAILAGLSVSSLRAPISPGRRHPTA</sequence>
<evidence type="ECO:0000256" key="1">
    <source>
        <dbReference type="ARBA" id="ARBA00004141"/>
    </source>
</evidence>
<dbReference type="SUPFAM" id="SSF103481">
    <property type="entry name" value="Multidrug resistance efflux transporter EmrE"/>
    <property type="match status" value="2"/>
</dbReference>
<feature type="transmembrane region" description="Helical" evidence="6">
    <location>
        <begin position="277"/>
        <end position="295"/>
    </location>
</feature>
<dbReference type="GO" id="GO:0016020">
    <property type="term" value="C:membrane"/>
    <property type="evidence" value="ECO:0007669"/>
    <property type="project" value="UniProtKB-SubCell"/>
</dbReference>
<name>A0A4Q7S706_9BURK</name>